<dbReference type="RefSeq" id="WP_121889937.1">
    <property type="nucleotide sequence ID" value="NZ_PENI01000008.1"/>
</dbReference>
<keyword evidence="2" id="KW-1185">Reference proteome</keyword>
<evidence type="ECO:0000313" key="1">
    <source>
        <dbReference type="EMBL" id="RMB84965.1"/>
    </source>
</evidence>
<sequence length="137" mass="14397">MTVHAVDPAPLAGDWVNFDTGATGIELVEAAVDGSRLRLRITERGDPTPVRGTPGPPALPVTGAPLPAVPLADDIDAAEAVAFLAEGPLGSRQVILVGYANRGLLTIDVHTVHPTDARVPNVMYRAHFYRSEGATRT</sequence>
<reference evidence="1 2" key="1">
    <citation type="submission" date="2017-11" db="EMBL/GenBank/DDBJ databases">
        <title>Draft genome of actinobacteria isolated from guarana (Paullinia cupana (Mart.) Ducke.</title>
        <authorList>
            <person name="Siqueira K.A."/>
            <person name="Liotti R.G."/>
            <person name="Mendes T.A.O."/>
            <person name="Soares M.A."/>
        </authorList>
    </citation>
    <scope>NUCLEOTIDE SEQUENCE [LARGE SCALE GENOMIC DNA]</scope>
    <source>
        <strain evidence="1 2">193</strain>
    </source>
</reference>
<gene>
    <name evidence="1" type="ORF">CTZ28_15175</name>
</gene>
<dbReference type="Proteomes" id="UP000270471">
    <property type="component" value="Unassembled WGS sequence"/>
</dbReference>
<protein>
    <submittedName>
        <fullName evidence="1">Uncharacterized protein</fullName>
    </submittedName>
</protein>
<comment type="caution">
    <text evidence="1">The sequence shown here is derived from an EMBL/GenBank/DDBJ whole genome shotgun (WGS) entry which is preliminary data.</text>
</comment>
<dbReference type="AlphaFoldDB" id="A0A3M0I7Z3"/>
<dbReference type="OrthoDB" id="4204191at2"/>
<dbReference type="EMBL" id="PENI01000008">
    <property type="protein sequence ID" value="RMB84965.1"/>
    <property type="molecule type" value="Genomic_DNA"/>
</dbReference>
<accession>A0A3M0I7Z3</accession>
<name>A0A3M0I7Z3_9ACTN</name>
<evidence type="ECO:0000313" key="2">
    <source>
        <dbReference type="Proteomes" id="UP000270471"/>
    </source>
</evidence>
<organism evidence="1 2">
    <name type="scientific">Streptomyces shenzhenensis</name>
    <dbReference type="NCBI Taxonomy" id="943815"/>
    <lineage>
        <taxon>Bacteria</taxon>
        <taxon>Bacillati</taxon>
        <taxon>Actinomycetota</taxon>
        <taxon>Actinomycetes</taxon>
        <taxon>Kitasatosporales</taxon>
        <taxon>Streptomycetaceae</taxon>
        <taxon>Streptomyces</taxon>
    </lineage>
</organism>
<proteinExistence type="predicted"/>